<sequence length="192" mass="21058">MCLNNQQSCKTSGEAFSLKTQVFIVIPSQVSVCDVSQCHSVWLKEQDSLRRGATHRSRLNRKRRKPSTGFPSRDPQKTVLAHSVTLSCSHVHSASALLWCKQEDSVFRGGKDFLALGKEESWRPPFVRVVWETGCLAPGDLALESFAVPVALEAKVSATSPEIREASLPSEPAGHRVTFRQSAMAPHVFSGG</sequence>
<feature type="region of interest" description="Disordered" evidence="1">
    <location>
        <begin position="53"/>
        <end position="75"/>
    </location>
</feature>
<evidence type="ECO:0000256" key="1">
    <source>
        <dbReference type="SAM" id="MobiDB-lite"/>
    </source>
</evidence>
<dbReference type="Proteomes" id="UP000593571">
    <property type="component" value="Unassembled WGS sequence"/>
</dbReference>
<dbReference type="EMBL" id="JACASE010000013">
    <property type="protein sequence ID" value="KAF6418872.1"/>
    <property type="molecule type" value="Genomic_DNA"/>
</dbReference>
<dbReference type="AlphaFoldDB" id="A0A7J8D7G4"/>
<evidence type="ECO:0000313" key="2">
    <source>
        <dbReference type="EMBL" id="KAF6418872.1"/>
    </source>
</evidence>
<protein>
    <submittedName>
        <fullName evidence="2">Uncharacterized protein</fullName>
    </submittedName>
</protein>
<reference evidence="2 3" key="1">
    <citation type="journal article" date="2020" name="Nature">
        <title>Six reference-quality genomes reveal evolution of bat adaptations.</title>
        <authorList>
            <person name="Jebb D."/>
            <person name="Huang Z."/>
            <person name="Pippel M."/>
            <person name="Hughes G.M."/>
            <person name="Lavrichenko K."/>
            <person name="Devanna P."/>
            <person name="Winkler S."/>
            <person name="Jermiin L.S."/>
            <person name="Skirmuntt E.C."/>
            <person name="Katzourakis A."/>
            <person name="Burkitt-Gray L."/>
            <person name="Ray D.A."/>
            <person name="Sullivan K.A.M."/>
            <person name="Roscito J.G."/>
            <person name="Kirilenko B.M."/>
            <person name="Davalos L.M."/>
            <person name="Corthals A.P."/>
            <person name="Power M.L."/>
            <person name="Jones G."/>
            <person name="Ransome R.D."/>
            <person name="Dechmann D.K.N."/>
            <person name="Locatelli A.G."/>
            <person name="Puechmaille S.J."/>
            <person name="Fedrigo O."/>
            <person name="Jarvis E.D."/>
            <person name="Hiller M."/>
            <person name="Vernes S.C."/>
            <person name="Myers E.W."/>
            <person name="Teeling E.C."/>
        </authorList>
    </citation>
    <scope>NUCLEOTIDE SEQUENCE [LARGE SCALE GENOMIC DNA]</scope>
    <source>
        <strain evidence="2">MRouAeg1</strain>
        <tissue evidence="2">Muscle</tissue>
    </source>
</reference>
<proteinExistence type="predicted"/>
<accession>A0A7J8D7G4</accession>
<name>A0A7J8D7G4_ROUAE</name>
<organism evidence="2 3">
    <name type="scientific">Rousettus aegyptiacus</name>
    <name type="common">Egyptian fruit bat</name>
    <name type="synonym">Pteropus aegyptiacus</name>
    <dbReference type="NCBI Taxonomy" id="9407"/>
    <lineage>
        <taxon>Eukaryota</taxon>
        <taxon>Metazoa</taxon>
        <taxon>Chordata</taxon>
        <taxon>Craniata</taxon>
        <taxon>Vertebrata</taxon>
        <taxon>Euteleostomi</taxon>
        <taxon>Mammalia</taxon>
        <taxon>Eutheria</taxon>
        <taxon>Laurasiatheria</taxon>
        <taxon>Chiroptera</taxon>
        <taxon>Yinpterochiroptera</taxon>
        <taxon>Pteropodoidea</taxon>
        <taxon>Pteropodidae</taxon>
        <taxon>Rousettinae</taxon>
        <taxon>Rousettus</taxon>
    </lineage>
</organism>
<feature type="compositionally biased region" description="Basic residues" evidence="1">
    <location>
        <begin position="53"/>
        <end position="66"/>
    </location>
</feature>
<gene>
    <name evidence="2" type="ORF">HJG63_008872</name>
</gene>
<comment type="caution">
    <text evidence="2">The sequence shown here is derived from an EMBL/GenBank/DDBJ whole genome shotgun (WGS) entry which is preliminary data.</text>
</comment>
<evidence type="ECO:0000313" key="3">
    <source>
        <dbReference type="Proteomes" id="UP000593571"/>
    </source>
</evidence>
<keyword evidence="3" id="KW-1185">Reference proteome</keyword>